<dbReference type="GO" id="GO:0009228">
    <property type="term" value="P:thiamine biosynthetic process"/>
    <property type="evidence" value="ECO:0007669"/>
    <property type="project" value="InterPro"/>
</dbReference>
<dbReference type="PANTHER" id="PTHR20858">
    <property type="entry name" value="PHOSPHOMETHYLPYRIMIDINE KINASE"/>
    <property type="match status" value="1"/>
</dbReference>
<accession>A0A1H6U8K1</accession>
<accession>A0A2H4Q431</accession>
<dbReference type="InterPro" id="IPR019293">
    <property type="entry name" value="ThiN"/>
</dbReference>
<keyword evidence="4" id="KW-0067">ATP-binding</keyword>
<dbReference type="SUPFAM" id="SSF53613">
    <property type="entry name" value="Ribokinase-like"/>
    <property type="match status" value="1"/>
</dbReference>
<evidence type="ECO:0000259" key="5">
    <source>
        <dbReference type="Pfam" id="PF08543"/>
    </source>
</evidence>
<dbReference type="GO" id="GO:0008972">
    <property type="term" value="F:phosphomethylpyrimidine kinase activity"/>
    <property type="evidence" value="ECO:0007669"/>
    <property type="project" value="InterPro"/>
</dbReference>
<dbReference type="GeneID" id="35003102"/>
<dbReference type="Gene3D" id="3.40.1190.20">
    <property type="match status" value="1"/>
</dbReference>
<keyword evidence="2" id="KW-0547">Nucleotide-binding</keyword>
<reference evidence="7 8" key="1">
    <citation type="submission" date="2016-10" db="EMBL/GenBank/DDBJ databases">
        <authorList>
            <person name="de Groot N.N."/>
        </authorList>
    </citation>
    <scope>NUCLEOTIDE SEQUENCE [LARGE SCALE GENOMIC DNA]</scope>
    <source>
        <strain evidence="7 8">DSM 22187</strain>
    </source>
</reference>
<dbReference type="GO" id="GO:0005524">
    <property type="term" value="F:ATP binding"/>
    <property type="evidence" value="ECO:0007669"/>
    <property type="project" value="UniProtKB-KW"/>
</dbReference>
<dbReference type="RefSeq" id="WP_089672406.1">
    <property type="nucleotide sequence ID" value="NZ_CP024845.1"/>
</dbReference>
<keyword evidence="3 7" id="KW-0418">Kinase</keyword>
<evidence type="ECO:0000313" key="8">
    <source>
        <dbReference type="Proteomes" id="UP000198888"/>
    </source>
</evidence>
<dbReference type="FunFam" id="3.40.1190.20:FF:000003">
    <property type="entry name" value="Phosphomethylpyrimidine kinase ThiD"/>
    <property type="match status" value="1"/>
</dbReference>
<dbReference type="STRING" id="1073996.SAMN05444271_11058"/>
<keyword evidence="8" id="KW-1185">Reference proteome</keyword>
<evidence type="ECO:0000256" key="3">
    <source>
        <dbReference type="ARBA" id="ARBA00022777"/>
    </source>
</evidence>
<organism evidence="7 8">
    <name type="scientific">Halohasta litchfieldiae</name>
    <dbReference type="NCBI Taxonomy" id="1073996"/>
    <lineage>
        <taxon>Archaea</taxon>
        <taxon>Methanobacteriati</taxon>
        <taxon>Methanobacteriota</taxon>
        <taxon>Stenosarchaea group</taxon>
        <taxon>Halobacteria</taxon>
        <taxon>Halobacteriales</taxon>
        <taxon>Haloferacaceae</taxon>
        <taxon>Halohasta</taxon>
    </lineage>
</organism>
<dbReference type="AlphaFoldDB" id="A0A1H6U8K1"/>
<dbReference type="Gene3D" id="3.40.225.10">
    <property type="entry name" value="Class II aldolase/adducin N-terminal domain"/>
    <property type="match status" value="1"/>
</dbReference>
<dbReference type="InterPro" id="IPR004399">
    <property type="entry name" value="HMP/HMP-P_kinase_dom"/>
</dbReference>
<dbReference type="Pfam" id="PF10120">
    <property type="entry name" value="ThiN"/>
    <property type="match status" value="1"/>
</dbReference>
<dbReference type="CDD" id="cd01169">
    <property type="entry name" value="HMPP_kinase"/>
    <property type="match status" value="1"/>
</dbReference>
<evidence type="ECO:0000256" key="2">
    <source>
        <dbReference type="ARBA" id="ARBA00022741"/>
    </source>
</evidence>
<dbReference type="Pfam" id="PF08543">
    <property type="entry name" value="Phos_pyr_kin"/>
    <property type="match status" value="1"/>
</dbReference>
<feature type="domain" description="Thiamine-phosphate synthase ThiN" evidence="6">
    <location>
        <begin position="285"/>
        <end position="451"/>
    </location>
</feature>
<dbReference type="InterPro" id="IPR013749">
    <property type="entry name" value="PM/HMP-P_kinase-1"/>
</dbReference>
<evidence type="ECO:0000256" key="1">
    <source>
        <dbReference type="ARBA" id="ARBA00022679"/>
    </source>
</evidence>
<dbReference type="OrthoDB" id="43786at2157"/>
<evidence type="ECO:0000256" key="4">
    <source>
        <dbReference type="ARBA" id="ARBA00022840"/>
    </source>
</evidence>
<name>A0A1H6U8K1_9EURY</name>
<feature type="domain" description="Pyridoxamine kinase/Phosphomethylpyrimidine kinase" evidence="5">
    <location>
        <begin position="20"/>
        <end position="267"/>
    </location>
</feature>
<dbReference type="EMBL" id="FNYR01000010">
    <property type="protein sequence ID" value="SEI87846.1"/>
    <property type="molecule type" value="Genomic_DNA"/>
</dbReference>
<dbReference type="GO" id="GO:0005829">
    <property type="term" value="C:cytosol"/>
    <property type="evidence" value="ECO:0007669"/>
    <property type="project" value="TreeGrafter"/>
</dbReference>
<evidence type="ECO:0000259" key="6">
    <source>
        <dbReference type="Pfam" id="PF10120"/>
    </source>
</evidence>
<dbReference type="GO" id="GO:0008902">
    <property type="term" value="F:hydroxymethylpyrimidine kinase activity"/>
    <property type="evidence" value="ECO:0007669"/>
    <property type="project" value="TreeGrafter"/>
</dbReference>
<dbReference type="KEGG" id="hae:halTADL_2323"/>
<protein>
    <submittedName>
        <fullName evidence="7">Hydroxymethylpyrimidine/phosphomethylpyrimidine kinase</fullName>
    </submittedName>
</protein>
<gene>
    <name evidence="7" type="ORF">SAMN05444271_11058</name>
</gene>
<dbReference type="InterPro" id="IPR036409">
    <property type="entry name" value="Aldolase_II/adducin_N_sf"/>
</dbReference>
<dbReference type="PANTHER" id="PTHR20858:SF17">
    <property type="entry name" value="HYDROXYMETHYLPYRIMIDINE_PHOSPHOMETHYLPYRIMIDINE KINASE THI20-RELATED"/>
    <property type="match status" value="1"/>
</dbReference>
<proteinExistence type="predicted"/>
<dbReference type="InterPro" id="IPR029056">
    <property type="entry name" value="Ribokinase-like"/>
</dbReference>
<keyword evidence="1" id="KW-0808">Transferase</keyword>
<dbReference type="SUPFAM" id="SSF53639">
    <property type="entry name" value="AraD/HMP-PK domain-like"/>
    <property type="match status" value="1"/>
</dbReference>
<dbReference type="Proteomes" id="UP000198888">
    <property type="component" value="Unassembled WGS sequence"/>
</dbReference>
<sequence>MTRQYAPVSPPVALTIAGSDSGGGAGIQADLKTMEAHDAFGTSVITATTAQNTTGVHDVNVLPTDHIEAQYDAVVEDFRVQAIKTGMLATAPVIETVVDCLNRYERPLVVDPVMVAATGDRLLSEDAEAAYADLIKQSTLVTPNVDEAEILTETEIDDAKAAEQAGRELVDQGADAALVKGGHLDGDDVVDTLVVAEADGEPRTEQFSHPRIETAATHGSGCTLSSAIAARLARGESLSTAVAGGVAFMERAVRYGIDVGSGPGSVHHLVDLRERADRVAVSDAVEAVVARLVDRKVETLVPDIGMGVVGATRYAETPAEVVGVDGRICRTRSGIRPTAGVRSGGSIGLANQLLAARETFPELRFAVNCRFDAGVETALSAVDGPVVESETADVESDAVERVDHTAPVVSIDSESLPDNKPPAAVIDRGSEGRQPGVVLFGTDSETLIERTLTLYEALITE</sequence>
<evidence type="ECO:0000313" key="7">
    <source>
        <dbReference type="EMBL" id="SEI87846.1"/>
    </source>
</evidence>
<dbReference type="NCBIfam" id="TIGR00097">
    <property type="entry name" value="HMP-P_kinase"/>
    <property type="match status" value="1"/>
</dbReference>